<sequence length="676" mass="75416">MASTKEEPTSASTVGANCQSSVYETTTPNIHRVGFGPRVLRGLARVGAISGSYWSERKRRSGRKTRERGGIEEDDGEKQAGGLVTSCVQPPPMASAIPNTIPEIDTRIARLRDEILELQRKRNELVPLLRLPNEILSHILALYAHGRGDYDWNAFHVDWIPIMCICRRLRDCVLGQPSLWSYIELGLSSRRALVETKIRNSGCRPLTVKMQLYSTFGDDVRGWFMSNHSAQIGSLQVQGESDVIDQLLKALGDYPLDTLHSLEIESDDEDLPRRYRVQLVLPNELLTGKLPRLKTLSLADVSVSWNLFRGLRRLELYGCRMLPAGSDLTIADILRLLEASPDLRSLSLATGAMSTDNSPDVPISIPNLGYLELRTGMVETTALLQAARLPPSATLELGNYTISAPVEVDNLRNLLTAIHAHLNRDDAPKRHALVLSIHQPAYPTTGPSSCRMELFRTAMEAEIAGQGNWALQDKEFTGVFKFRCETSDKAYVGQLIPELLRTACAEQVTHLDAGSTRDLDKAAWLGVFAVLPALESLCLTTMESRIAVSTAIAGLDALSSRAETTTRIHTLRLRAIDSNGARREHPYDHGEGEWLYRFTATLEAYVRGRREAWRSTGEACTPLSLLEIRDESRFLSFPLHRPQMEHIWEKMDGMGIIVLDGSEWNPKSLQEEEQYV</sequence>
<comment type="caution">
    <text evidence="2">The sequence shown here is derived from an EMBL/GenBank/DDBJ whole genome shotgun (WGS) entry which is preliminary data.</text>
</comment>
<accession>A0A8H6SC27</accession>
<proteinExistence type="predicted"/>
<dbReference type="OrthoDB" id="2884925at2759"/>
<dbReference type="Gene3D" id="3.80.10.10">
    <property type="entry name" value="Ribonuclease Inhibitor"/>
    <property type="match status" value="1"/>
</dbReference>
<evidence type="ECO:0008006" key="4">
    <source>
        <dbReference type="Google" id="ProtNLM"/>
    </source>
</evidence>
<feature type="region of interest" description="Disordered" evidence="1">
    <location>
        <begin position="56"/>
        <end position="81"/>
    </location>
</feature>
<feature type="compositionally biased region" description="Basic residues" evidence="1">
    <location>
        <begin position="57"/>
        <end position="66"/>
    </location>
</feature>
<name>A0A8H6SC27_MYCCL</name>
<evidence type="ECO:0000313" key="2">
    <source>
        <dbReference type="EMBL" id="KAF7296212.1"/>
    </source>
</evidence>
<dbReference type="Proteomes" id="UP000613580">
    <property type="component" value="Unassembled WGS sequence"/>
</dbReference>
<organism evidence="2 3">
    <name type="scientific">Mycena chlorophos</name>
    <name type="common">Agaric fungus</name>
    <name type="synonym">Agaricus chlorophos</name>
    <dbReference type="NCBI Taxonomy" id="658473"/>
    <lineage>
        <taxon>Eukaryota</taxon>
        <taxon>Fungi</taxon>
        <taxon>Dikarya</taxon>
        <taxon>Basidiomycota</taxon>
        <taxon>Agaricomycotina</taxon>
        <taxon>Agaricomycetes</taxon>
        <taxon>Agaricomycetidae</taxon>
        <taxon>Agaricales</taxon>
        <taxon>Marasmiineae</taxon>
        <taxon>Mycenaceae</taxon>
        <taxon>Mycena</taxon>
    </lineage>
</organism>
<dbReference type="AlphaFoldDB" id="A0A8H6SC27"/>
<dbReference type="SUPFAM" id="SSF52047">
    <property type="entry name" value="RNI-like"/>
    <property type="match status" value="1"/>
</dbReference>
<evidence type="ECO:0000313" key="3">
    <source>
        <dbReference type="Proteomes" id="UP000613580"/>
    </source>
</evidence>
<evidence type="ECO:0000256" key="1">
    <source>
        <dbReference type="SAM" id="MobiDB-lite"/>
    </source>
</evidence>
<dbReference type="InterPro" id="IPR032675">
    <property type="entry name" value="LRR_dom_sf"/>
</dbReference>
<protein>
    <recommendedName>
        <fullName evidence="4">F-box domain-containing protein</fullName>
    </recommendedName>
</protein>
<reference evidence="2" key="1">
    <citation type="submission" date="2020-05" db="EMBL/GenBank/DDBJ databases">
        <title>Mycena genomes resolve the evolution of fungal bioluminescence.</title>
        <authorList>
            <person name="Tsai I.J."/>
        </authorList>
    </citation>
    <scope>NUCLEOTIDE SEQUENCE</scope>
    <source>
        <strain evidence="2">110903Hualien_Pintung</strain>
    </source>
</reference>
<gene>
    <name evidence="2" type="ORF">HMN09_01089900</name>
</gene>
<keyword evidence="3" id="KW-1185">Reference proteome</keyword>
<dbReference type="EMBL" id="JACAZE010000017">
    <property type="protein sequence ID" value="KAF7296212.1"/>
    <property type="molecule type" value="Genomic_DNA"/>
</dbReference>